<organism evidence="1">
    <name type="scientific">Octopus bimaculoides</name>
    <name type="common">California two-spotted octopus</name>
    <dbReference type="NCBI Taxonomy" id="37653"/>
    <lineage>
        <taxon>Eukaryota</taxon>
        <taxon>Metazoa</taxon>
        <taxon>Spiralia</taxon>
        <taxon>Lophotrochozoa</taxon>
        <taxon>Mollusca</taxon>
        <taxon>Cephalopoda</taxon>
        <taxon>Coleoidea</taxon>
        <taxon>Octopodiformes</taxon>
        <taxon>Octopoda</taxon>
        <taxon>Incirrata</taxon>
        <taxon>Octopodidae</taxon>
        <taxon>Octopus</taxon>
    </lineage>
</organism>
<reference evidence="1" key="1">
    <citation type="submission" date="2015-07" db="EMBL/GenBank/DDBJ databases">
        <title>MeaNS - Measles Nucleotide Surveillance Program.</title>
        <authorList>
            <person name="Tran T."/>
            <person name="Druce J."/>
        </authorList>
    </citation>
    <scope>NUCLEOTIDE SEQUENCE</scope>
    <source>
        <strain evidence="1">UCB-OBI-ISO-001</strain>
        <tissue evidence="1">Gonad</tissue>
    </source>
</reference>
<accession>A0A0L8IGY7</accession>
<evidence type="ECO:0000313" key="1">
    <source>
        <dbReference type="EMBL" id="KOG00741.1"/>
    </source>
</evidence>
<protein>
    <submittedName>
        <fullName evidence="1">Uncharacterized protein</fullName>
    </submittedName>
</protein>
<dbReference type="AlphaFoldDB" id="A0A0L8IGY7"/>
<gene>
    <name evidence="1" type="ORF">OCBIM_22035439mg</name>
</gene>
<proteinExistence type="predicted"/>
<sequence length="53" mass="5773">MHEMKSTIKKLCSERMFESSLTLAAMDTGNVTTSSDGIPATDSTRKLLHVAET</sequence>
<name>A0A0L8IGY7_OCTBM</name>
<dbReference type="EMBL" id="KQ415750">
    <property type="protein sequence ID" value="KOG00741.1"/>
    <property type="molecule type" value="Genomic_DNA"/>
</dbReference>